<sequence>MSFTYYLSLVSIILEVIFVLLYFGFVKVFAKKNIWHPNFKYCMFIFLTAILLMAVSNFLKFSQIFFRYLQLDEYPNYINSLIDVLRGSFHNVLRYSLFQLIFERYYAMKYRKKYENEKHLLVISLLLAVFVFLSFTIRILLLANIIQSLYYSFITSLTDIPMPIFFFLWILESRRLARTNETMKSSLSQKYTIKENNLLLTLLKPMIVIFIISEFATDINLIFIKVFLHLFNTKVASILISVVRDSSLITGLIVFLLKHRKNGKKIIFVKPKFYTNTSTSQKIIQKQVETDEYFKRTTAAW</sequence>
<evidence type="ECO:0000313" key="2">
    <source>
        <dbReference type="WBParaSite" id="RSKR_0000883133.1"/>
    </source>
</evidence>
<accession>A0AC35U8U6</accession>
<reference evidence="2" key="1">
    <citation type="submission" date="2016-11" db="UniProtKB">
        <authorList>
            <consortium name="WormBaseParasite"/>
        </authorList>
    </citation>
    <scope>IDENTIFICATION</scope>
    <source>
        <strain evidence="2">KR3021</strain>
    </source>
</reference>
<organism evidence="1 2">
    <name type="scientific">Rhabditophanes sp. KR3021</name>
    <dbReference type="NCBI Taxonomy" id="114890"/>
    <lineage>
        <taxon>Eukaryota</taxon>
        <taxon>Metazoa</taxon>
        <taxon>Ecdysozoa</taxon>
        <taxon>Nematoda</taxon>
        <taxon>Chromadorea</taxon>
        <taxon>Rhabditida</taxon>
        <taxon>Tylenchina</taxon>
        <taxon>Panagrolaimomorpha</taxon>
        <taxon>Strongyloidoidea</taxon>
        <taxon>Alloionematidae</taxon>
        <taxon>Rhabditophanes</taxon>
    </lineage>
</organism>
<proteinExistence type="predicted"/>
<protein>
    <submittedName>
        <fullName evidence="2">Serpentine receptor class gamma</fullName>
    </submittedName>
</protein>
<evidence type="ECO:0000313" key="1">
    <source>
        <dbReference type="Proteomes" id="UP000095286"/>
    </source>
</evidence>
<dbReference type="WBParaSite" id="RSKR_0000883133.1">
    <property type="protein sequence ID" value="RSKR_0000883133.1"/>
    <property type="gene ID" value="RSKR_0000883133"/>
</dbReference>
<name>A0AC35U8U6_9BILA</name>
<dbReference type="Proteomes" id="UP000095286">
    <property type="component" value="Unplaced"/>
</dbReference>